<protein>
    <submittedName>
        <fullName evidence="2">Wsv313-like protein</fullName>
    </submittedName>
</protein>
<name>A0A9C7BIJ6_9VIRU</name>
<feature type="region of interest" description="Disordered" evidence="1">
    <location>
        <begin position="1"/>
        <end position="53"/>
    </location>
</feature>
<dbReference type="EMBL" id="LC738879">
    <property type="protein sequence ID" value="BDT62900.1"/>
    <property type="molecule type" value="Genomic_DNA"/>
</dbReference>
<feature type="compositionally biased region" description="Low complexity" evidence="1">
    <location>
        <begin position="28"/>
        <end position="40"/>
    </location>
</feature>
<accession>A0A9C7BIJ6</accession>
<feature type="compositionally biased region" description="Acidic residues" evidence="1">
    <location>
        <begin position="13"/>
        <end position="27"/>
    </location>
</feature>
<sequence>MSISITRYPDLPISDDSDDVSDNDDYDGYNGNLDNGNNSENGDDEDDYIDDDNDEVEDIKYNNYSKRDYKINDNIENIQYDTNKHYDVGMDNLKYNNSKCKRNDTFVDDKIGDIPYNNNKRVYRSMSDSDESKESNIEDNETDNNEDSSFPIRNNNFSIDSSNIKYNNIDKVNYAYNLKNKKTSKDNLDTGYRDAYMLFKAKRSNIKRKGNGYNNKVETNLKEKAIIDSKDETDILSNKSLLSEVKKKRFTISDNIDIASKSNEDMTLNSISKTKKTYQDNTFDNIDIKNINTINNEDKINQNINNKKQNIFSDMNNEDYSFLARNSETTKKQNTKLDNKSKKVASIISNENVNLLGDLERNQYGKNNIDDDDNNNKESMNDPAIVNGNLNEMIIEHNIEKNTDDSFNDDEDVTNSQSSNIYKFFINSYKLHSNNVDNNADVVVNDIKNDNIEKYKKDLNDNNTINNNHDIFNNSQKGYTKIVKSANKELVTHVNVSNDKIDFKNINNYSDVDINTDLYEDNRKDFNIKNKPSTNYDIINNDSRVSNISNMSDNIKIPILNTDQKNNGRSNNYTNNDLSYENNNNKCDNNIFDKTDDDNKNENENINRDAKEIYNSSYRLDNSFYGSNINIPNIEFNILSNVSPNKEEGTNDYSHEPVLNKLINDVNNDIRSNIEEDINDTNLIIENNSIRLLEKHTHLLECRKVIDNLFKSRKDAIRRGVNFKELPPLPSPSQIDVLKKTIMSELMIKKLEECKKISNISELKLYAANISMLTDLQEKQILRNPMLDIYAKKYHDGEIHQRDNEKDCILYISEEIETLARTRFNYNYQKIECLTNLLNRLLILKTTTLQHLLFLINLLRYITIGVIKKTSKGPYKKNIIGHKYNPRKYNKYSIIKQKQMVFAGIELFYSFATKKIVKHITHISQRIGNLALRLGIPLILIKWTECFKKTYTYKSLLRKSIYSISNIITDPALVALGNFTVEQKDKCKDIDANNNNIYLYNNKYAGYNDSEKIENHDIISMRSILNDNTSIVDDISRDIIEFLHENRDNITIIIINMINKLKILYNDNNRMSLYLSHLPNLFNMHAYDRKNKRKRKIRDINRHMSKKKL</sequence>
<organism evidence="2">
    <name type="scientific">Trachysalambria curvirostris majanivirus</name>
    <dbReference type="NCBI Taxonomy" id="2984281"/>
    <lineage>
        <taxon>Viruses</taxon>
        <taxon>Viruses incertae sedis</taxon>
        <taxon>Naldaviricetes</taxon>
        <taxon>Nimaviridae</taxon>
    </lineage>
</organism>
<evidence type="ECO:0000313" key="2">
    <source>
        <dbReference type="EMBL" id="BDT62900.1"/>
    </source>
</evidence>
<feature type="region of interest" description="Disordered" evidence="1">
    <location>
        <begin position="562"/>
        <end position="581"/>
    </location>
</feature>
<evidence type="ECO:0000256" key="1">
    <source>
        <dbReference type="SAM" id="MobiDB-lite"/>
    </source>
</evidence>
<proteinExistence type="predicted"/>
<feature type="compositionally biased region" description="Acidic residues" evidence="1">
    <location>
        <begin position="41"/>
        <end position="53"/>
    </location>
</feature>
<feature type="compositionally biased region" description="Acidic residues" evidence="1">
    <location>
        <begin position="137"/>
        <end position="146"/>
    </location>
</feature>
<reference evidence="2" key="1">
    <citation type="submission" date="2022-10" db="EMBL/GenBank/DDBJ databases">
        <title>Genome sequences of endogenous nimaviruses in decapod crustaceans.</title>
        <authorList>
            <person name="Kawato S."/>
            <person name="Nozaki R."/>
            <person name="Kondo H."/>
            <person name="Hirono I."/>
        </authorList>
    </citation>
    <scope>NUCLEOTIDE SEQUENCE</scope>
    <source>
        <strain evidence="2">Ube2021</strain>
    </source>
</reference>
<feature type="region of interest" description="Disordered" evidence="1">
    <location>
        <begin position="118"/>
        <end position="154"/>
    </location>
</feature>